<dbReference type="AlphaFoldDB" id="A0A1Y2HHF4"/>
<keyword evidence="2" id="KW-0472">Membrane</keyword>
<gene>
    <name evidence="4" type="ORF">BCR44DRAFT_1514247</name>
</gene>
<name>A0A1Y2HHF4_9FUNG</name>
<feature type="transmembrane region" description="Helical" evidence="2">
    <location>
        <begin position="190"/>
        <end position="207"/>
    </location>
</feature>
<feature type="domain" description="J" evidence="3">
    <location>
        <begin position="11"/>
        <end position="75"/>
    </location>
</feature>
<feature type="compositionally biased region" description="Gly residues" evidence="1">
    <location>
        <begin position="116"/>
        <end position="127"/>
    </location>
</feature>
<protein>
    <submittedName>
        <fullName evidence="4">DnaJ domain-containing protein</fullName>
    </submittedName>
</protein>
<dbReference type="InterPro" id="IPR001623">
    <property type="entry name" value="DnaJ_domain"/>
</dbReference>
<evidence type="ECO:0000259" key="3">
    <source>
        <dbReference type="PROSITE" id="PS50076"/>
    </source>
</evidence>
<keyword evidence="5" id="KW-1185">Reference proteome</keyword>
<evidence type="ECO:0000313" key="5">
    <source>
        <dbReference type="Proteomes" id="UP000193411"/>
    </source>
</evidence>
<dbReference type="PANTHER" id="PTHR44873:SF1">
    <property type="entry name" value="DNAJ HOMOLOG SUBFAMILY C MEMBER 30, MITOCHONDRIAL"/>
    <property type="match status" value="1"/>
</dbReference>
<dbReference type="CDD" id="cd06257">
    <property type="entry name" value="DnaJ"/>
    <property type="match status" value="1"/>
</dbReference>
<sequence length="210" mass="23662">MATVTNPTAVSLYDVLELRPGAHKRDIKAAYYRLSKVYHPDVNDSPEAHTKFLAISDAYATLGNDLKRREYDRTRISRSTQHMAHSPHGRHSRQGPAGGTMRNQRTYGAYDPSGSWTGGAKGAGGAGGKRAGFDYDAHYWEHYGREEAEIRGQRTMNNARHQQREEAKRREEWEQWQAELSRGRSDTNHAFGLGVALSSVLLGVAFWNQF</sequence>
<evidence type="ECO:0000256" key="2">
    <source>
        <dbReference type="SAM" id="Phobius"/>
    </source>
</evidence>
<dbReference type="STRING" id="765915.A0A1Y2HHF4"/>
<comment type="caution">
    <text evidence="4">The sequence shown here is derived from an EMBL/GenBank/DDBJ whole genome shotgun (WGS) entry which is preliminary data.</text>
</comment>
<dbReference type="Gene3D" id="1.10.287.110">
    <property type="entry name" value="DnaJ domain"/>
    <property type="match status" value="1"/>
</dbReference>
<dbReference type="InterPro" id="IPR036869">
    <property type="entry name" value="J_dom_sf"/>
</dbReference>
<organism evidence="4 5">
    <name type="scientific">Catenaria anguillulae PL171</name>
    <dbReference type="NCBI Taxonomy" id="765915"/>
    <lineage>
        <taxon>Eukaryota</taxon>
        <taxon>Fungi</taxon>
        <taxon>Fungi incertae sedis</taxon>
        <taxon>Blastocladiomycota</taxon>
        <taxon>Blastocladiomycetes</taxon>
        <taxon>Blastocladiales</taxon>
        <taxon>Catenariaceae</taxon>
        <taxon>Catenaria</taxon>
    </lineage>
</organism>
<reference evidence="4 5" key="1">
    <citation type="submission" date="2016-07" db="EMBL/GenBank/DDBJ databases">
        <title>Pervasive Adenine N6-methylation of Active Genes in Fungi.</title>
        <authorList>
            <consortium name="DOE Joint Genome Institute"/>
            <person name="Mondo S.J."/>
            <person name="Dannebaum R.O."/>
            <person name="Kuo R.C."/>
            <person name="Labutti K."/>
            <person name="Haridas S."/>
            <person name="Kuo A."/>
            <person name="Salamov A."/>
            <person name="Ahrendt S.R."/>
            <person name="Lipzen A."/>
            <person name="Sullivan W."/>
            <person name="Andreopoulos W.B."/>
            <person name="Clum A."/>
            <person name="Lindquist E."/>
            <person name="Daum C."/>
            <person name="Ramamoorthy G.K."/>
            <person name="Gryganskyi A."/>
            <person name="Culley D."/>
            <person name="Magnuson J.K."/>
            <person name="James T.Y."/>
            <person name="O'Malley M.A."/>
            <person name="Stajich J.E."/>
            <person name="Spatafora J.W."/>
            <person name="Visel A."/>
            <person name="Grigoriev I.V."/>
        </authorList>
    </citation>
    <scope>NUCLEOTIDE SEQUENCE [LARGE SCALE GENOMIC DNA]</scope>
    <source>
        <strain evidence="4 5">PL171</strain>
    </source>
</reference>
<dbReference type="PANTHER" id="PTHR44873">
    <property type="entry name" value="DNAJ HOMOLOG SUBFAMILY C MEMBER 30, MITOCHONDRIAL"/>
    <property type="match status" value="1"/>
</dbReference>
<evidence type="ECO:0000256" key="1">
    <source>
        <dbReference type="SAM" id="MobiDB-lite"/>
    </source>
</evidence>
<proteinExistence type="predicted"/>
<dbReference type="SUPFAM" id="SSF46565">
    <property type="entry name" value="Chaperone J-domain"/>
    <property type="match status" value="1"/>
</dbReference>
<dbReference type="Proteomes" id="UP000193411">
    <property type="component" value="Unassembled WGS sequence"/>
</dbReference>
<keyword evidence="2" id="KW-0812">Transmembrane</keyword>
<dbReference type="PRINTS" id="PR00625">
    <property type="entry name" value="JDOMAIN"/>
</dbReference>
<dbReference type="EMBL" id="MCFL01000031">
    <property type="protein sequence ID" value="ORZ34030.1"/>
    <property type="molecule type" value="Genomic_DNA"/>
</dbReference>
<evidence type="ECO:0000313" key="4">
    <source>
        <dbReference type="EMBL" id="ORZ34030.1"/>
    </source>
</evidence>
<dbReference type="Pfam" id="PF00226">
    <property type="entry name" value="DnaJ"/>
    <property type="match status" value="1"/>
</dbReference>
<accession>A0A1Y2HHF4</accession>
<feature type="region of interest" description="Disordered" evidence="1">
    <location>
        <begin position="78"/>
        <end position="127"/>
    </location>
</feature>
<keyword evidence="2" id="KW-1133">Transmembrane helix</keyword>
<dbReference type="InterPro" id="IPR053025">
    <property type="entry name" value="Mito_ATP_Synthase-Asso"/>
</dbReference>
<dbReference type="OrthoDB" id="445556at2759"/>
<dbReference type="PROSITE" id="PS50076">
    <property type="entry name" value="DNAJ_2"/>
    <property type="match status" value="1"/>
</dbReference>
<dbReference type="SMART" id="SM00271">
    <property type="entry name" value="DnaJ"/>
    <property type="match status" value="1"/>
</dbReference>